<reference evidence="2" key="1">
    <citation type="submission" date="2022-11" db="UniProtKB">
        <authorList>
            <consortium name="WormBaseParasite"/>
        </authorList>
    </citation>
    <scope>IDENTIFICATION</scope>
</reference>
<proteinExistence type="predicted"/>
<protein>
    <submittedName>
        <fullName evidence="2">Uncharacterized protein</fullName>
    </submittedName>
</protein>
<name>A0AC34PXF8_9BILA</name>
<accession>A0AC34PXF8</accession>
<sequence length="158" mass="18524">MRLVFVAFCLIFVIINGFEYGIDEIRRRCWFDTFYGGHTGRNEYVFVKDLHNYTSWVKHCPYENRIGIHCLNGKIPPNATFEIWDNDLWPFPDDFVAKFNLTSVEPNGKNGYFDVYVPTAYFDDYGNTVDLYGVFYNPCEGVGKFETGDLMRSHFFPD</sequence>
<dbReference type="WBParaSite" id="JU765_v2.g10932.t1">
    <property type="protein sequence ID" value="JU765_v2.g10932.t1"/>
    <property type="gene ID" value="JU765_v2.g10932"/>
</dbReference>
<evidence type="ECO:0000313" key="2">
    <source>
        <dbReference type="WBParaSite" id="JU765_v2.g10932.t1"/>
    </source>
</evidence>
<dbReference type="Proteomes" id="UP000887576">
    <property type="component" value="Unplaced"/>
</dbReference>
<organism evidence="1 2">
    <name type="scientific">Panagrolaimus sp. JU765</name>
    <dbReference type="NCBI Taxonomy" id="591449"/>
    <lineage>
        <taxon>Eukaryota</taxon>
        <taxon>Metazoa</taxon>
        <taxon>Ecdysozoa</taxon>
        <taxon>Nematoda</taxon>
        <taxon>Chromadorea</taxon>
        <taxon>Rhabditida</taxon>
        <taxon>Tylenchina</taxon>
        <taxon>Panagrolaimomorpha</taxon>
        <taxon>Panagrolaimoidea</taxon>
        <taxon>Panagrolaimidae</taxon>
        <taxon>Panagrolaimus</taxon>
    </lineage>
</organism>
<evidence type="ECO:0000313" key="1">
    <source>
        <dbReference type="Proteomes" id="UP000887576"/>
    </source>
</evidence>